<dbReference type="Proteomes" id="UP000784294">
    <property type="component" value="Unassembled WGS sequence"/>
</dbReference>
<proteinExistence type="predicted"/>
<accession>A0A3S4ZVT9</accession>
<organism evidence="1 2">
    <name type="scientific">Protopolystoma xenopodis</name>
    <dbReference type="NCBI Taxonomy" id="117903"/>
    <lineage>
        <taxon>Eukaryota</taxon>
        <taxon>Metazoa</taxon>
        <taxon>Spiralia</taxon>
        <taxon>Lophotrochozoa</taxon>
        <taxon>Platyhelminthes</taxon>
        <taxon>Monogenea</taxon>
        <taxon>Polyopisthocotylea</taxon>
        <taxon>Polystomatidea</taxon>
        <taxon>Polystomatidae</taxon>
        <taxon>Protopolystoma</taxon>
    </lineage>
</organism>
<reference evidence="1" key="1">
    <citation type="submission" date="2018-11" db="EMBL/GenBank/DDBJ databases">
        <authorList>
            <consortium name="Pathogen Informatics"/>
        </authorList>
    </citation>
    <scope>NUCLEOTIDE SEQUENCE</scope>
</reference>
<sequence>MDEETKVNHYMVVEKLPKELETTRRHMENLRLVSSQPAMGQSFIDNLNQK</sequence>
<evidence type="ECO:0000313" key="2">
    <source>
        <dbReference type="Proteomes" id="UP000784294"/>
    </source>
</evidence>
<evidence type="ECO:0000313" key="1">
    <source>
        <dbReference type="EMBL" id="VEL21134.1"/>
    </source>
</evidence>
<dbReference type="EMBL" id="CAAALY010049765">
    <property type="protein sequence ID" value="VEL21134.1"/>
    <property type="molecule type" value="Genomic_DNA"/>
</dbReference>
<dbReference type="AlphaFoldDB" id="A0A3S4ZVT9"/>
<protein>
    <submittedName>
        <fullName evidence="1">Uncharacterized protein</fullName>
    </submittedName>
</protein>
<keyword evidence="2" id="KW-1185">Reference proteome</keyword>
<gene>
    <name evidence="1" type="ORF">PXEA_LOCUS14574</name>
</gene>
<comment type="caution">
    <text evidence="1">The sequence shown here is derived from an EMBL/GenBank/DDBJ whole genome shotgun (WGS) entry which is preliminary data.</text>
</comment>
<name>A0A3S4ZVT9_9PLAT</name>
<dbReference type="OrthoDB" id="276029at2759"/>
<feature type="non-terminal residue" evidence="1">
    <location>
        <position position="50"/>
    </location>
</feature>